<evidence type="ECO:0000313" key="1">
    <source>
        <dbReference type="EMBL" id="PWW31781.1"/>
    </source>
</evidence>
<comment type="caution">
    <text evidence="1">The sequence shown here is derived from an EMBL/GenBank/DDBJ whole genome shotgun (WGS) entry which is preliminary data.</text>
</comment>
<dbReference type="RefSeq" id="WP_110062780.1">
    <property type="nucleotide sequence ID" value="NZ_QGTW01000001.1"/>
</dbReference>
<dbReference type="EMBL" id="QGTW01000001">
    <property type="protein sequence ID" value="PWW31781.1"/>
    <property type="molecule type" value="Genomic_DNA"/>
</dbReference>
<dbReference type="OrthoDB" id="2926484at2"/>
<dbReference type="Proteomes" id="UP000247150">
    <property type="component" value="Unassembled WGS sequence"/>
</dbReference>
<gene>
    <name evidence="1" type="ORF">DFO73_10134</name>
</gene>
<sequence>MNIIADNGFYEVEYENEYYEHLEFVRIDHICEITYITLKNILTGEVYTFDMDRIKRFRKIMKVMPTIRENHVADSSSYSL</sequence>
<organism evidence="1 2">
    <name type="scientific">Cytobacillus oceanisediminis</name>
    <dbReference type="NCBI Taxonomy" id="665099"/>
    <lineage>
        <taxon>Bacteria</taxon>
        <taxon>Bacillati</taxon>
        <taxon>Bacillota</taxon>
        <taxon>Bacilli</taxon>
        <taxon>Bacillales</taxon>
        <taxon>Bacillaceae</taxon>
        <taxon>Cytobacillus</taxon>
    </lineage>
</organism>
<evidence type="ECO:0008006" key="3">
    <source>
        <dbReference type="Google" id="ProtNLM"/>
    </source>
</evidence>
<proteinExistence type="predicted"/>
<protein>
    <recommendedName>
        <fullName evidence="3">WYL domain-containing protein</fullName>
    </recommendedName>
</protein>
<evidence type="ECO:0000313" key="2">
    <source>
        <dbReference type="Proteomes" id="UP000247150"/>
    </source>
</evidence>
<accession>A0A2V3A6J2</accession>
<dbReference type="AlphaFoldDB" id="A0A2V3A6J2"/>
<reference evidence="1 2" key="1">
    <citation type="submission" date="2018-05" db="EMBL/GenBank/DDBJ databases">
        <title>Freshwater and sediment microbial communities from various areas in North America, analyzing microbe dynamics in response to fracking.</title>
        <authorList>
            <person name="Lamendella R."/>
        </authorList>
    </citation>
    <scope>NUCLEOTIDE SEQUENCE [LARGE SCALE GENOMIC DNA]</scope>
    <source>
        <strain evidence="1 2">15_TX</strain>
    </source>
</reference>
<name>A0A2V3A6J2_9BACI</name>